<evidence type="ECO:0000313" key="5">
    <source>
        <dbReference type="EnsemblMetazoa" id="AAEL007591-PA"/>
    </source>
</evidence>
<dbReference type="Proteomes" id="UP000008820">
    <property type="component" value="Chromosome 1"/>
</dbReference>
<dbReference type="VEuPathDB" id="VectorBase:AAEL007591"/>
<accession>A0A1S4FH47</accession>
<dbReference type="InParanoid" id="A0A1S4FH47"/>
<name>A0A1S4FH47_AEDAE</name>
<keyword evidence="3" id="KW-0964">Secreted</keyword>
<dbReference type="InterPro" id="IPR014756">
    <property type="entry name" value="Ig_E-set"/>
</dbReference>
<dbReference type="EnsemblMetazoa" id="AAEL007591-RA">
    <property type="protein sequence ID" value="AAEL007591-PA"/>
    <property type="gene ID" value="AAEL007591"/>
</dbReference>
<evidence type="ECO:0000259" key="4">
    <source>
        <dbReference type="SMART" id="SM00737"/>
    </source>
</evidence>
<comment type="similarity">
    <text evidence="2">Belongs to the NPC2 family.</text>
</comment>
<dbReference type="SUPFAM" id="SSF81296">
    <property type="entry name" value="E set domains"/>
    <property type="match status" value="1"/>
</dbReference>
<reference evidence="5 6" key="1">
    <citation type="submission" date="2017-06" db="EMBL/GenBank/DDBJ databases">
        <title>Aedes aegypti genome working group (AGWG) sequencing and assembly.</title>
        <authorList>
            <consortium name="Aedes aegypti Genome Working Group (AGWG)"/>
            <person name="Matthews B.J."/>
        </authorList>
    </citation>
    <scope>NUCLEOTIDE SEQUENCE [LARGE SCALE GENOMIC DNA]</scope>
    <source>
        <strain evidence="5 6">LVP_AGWG</strain>
    </source>
</reference>
<keyword evidence="6" id="KW-1185">Reference proteome</keyword>
<dbReference type="AlphaFoldDB" id="A0A1S4FH47"/>
<sequence length="151" mass="15276">MFKFFFVAALVPAMAMAAVNFRACPNGAPTPASLTVNNCSGDECILVAGQALNARANGIVSPVGSASATAHIVARVAGLDVGFELPPELTNACQAGLVAGCPIVAGTAFDYVLIDDSLDAPARDIPVEIEVGLTGDGGVALACVRFDARIQ</sequence>
<feature type="domain" description="MD-2-related lipid-recognition" evidence="4">
    <location>
        <begin position="21"/>
        <end position="148"/>
    </location>
</feature>
<evidence type="ECO:0000313" key="6">
    <source>
        <dbReference type="Proteomes" id="UP000008820"/>
    </source>
</evidence>
<dbReference type="InterPro" id="IPR003172">
    <property type="entry name" value="ML_dom"/>
</dbReference>
<dbReference type="GO" id="GO:0005576">
    <property type="term" value="C:extracellular region"/>
    <property type="evidence" value="ECO:0007669"/>
    <property type="project" value="UniProtKB-SubCell"/>
</dbReference>
<evidence type="ECO:0000256" key="3">
    <source>
        <dbReference type="ARBA" id="ARBA00022525"/>
    </source>
</evidence>
<proteinExistence type="inferred from homology"/>
<dbReference type="Gene3D" id="2.60.40.770">
    <property type="match status" value="1"/>
</dbReference>
<evidence type="ECO:0000256" key="1">
    <source>
        <dbReference type="ARBA" id="ARBA00004613"/>
    </source>
</evidence>
<protein>
    <submittedName>
        <fullName evidence="5">ML domain-containing protein</fullName>
    </submittedName>
</protein>
<gene>
    <name evidence="5" type="primary">5579954</name>
</gene>
<evidence type="ECO:0000256" key="2">
    <source>
        <dbReference type="ARBA" id="ARBA00006370"/>
    </source>
</evidence>
<organism evidence="5 6">
    <name type="scientific">Aedes aegypti</name>
    <name type="common">Yellowfever mosquito</name>
    <name type="synonym">Culex aegypti</name>
    <dbReference type="NCBI Taxonomy" id="7159"/>
    <lineage>
        <taxon>Eukaryota</taxon>
        <taxon>Metazoa</taxon>
        <taxon>Ecdysozoa</taxon>
        <taxon>Arthropoda</taxon>
        <taxon>Hexapoda</taxon>
        <taxon>Insecta</taxon>
        <taxon>Pterygota</taxon>
        <taxon>Neoptera</taxon>
        <taxon>Endopterygota</taxon>
        <taxon>Diptera</taxon>
        <taxon>Nematocera</taxon>
        <taxon>Culicoidea</taxon>
        <taxon>Culicidae</taxon>
        <taxon>Culicinae</taxon>
        <taxon>Aedini</taxon>
        <taxon>Aedes</taxon>
        <taxon>Stegomyia</taxon>
    </lineage>
</organism>
<comment type="subcellular location">
    <subcellularLocation>
        <location evidence="1">Secreted</location>
    </subcellularLocation>
</comment>
<dbReference type="Pfam" id="PF02221">
    <property type="entry name" value="E1_DerP2_DerF2"/>
    <property type="match status" value="1"/>
</dbReference>
<reference evidence="5" key="2">
    <citation type="submission" date="2020-05" db="UniProtKB">
        <authorList>
            <consortium name="EnsemblMetazoa"/>
        </authorList>
    </citation>
    <scope>IDENTIFICATION</scope>
    <source>
        <strain evidence="5">LVP_AGWG</strain>
    </source>
</reference>
<dbReference type="SMART" id="SM00737">
    <property type="entry name" value="ML"/>
    <property type="match status" value="1"/>
</dbReference>
<dbReference type="OrthoDB" id="7755678at2759"/>
<dbReference type="FunFam" id="2.60.40.770:FF:000001">
    <property type="entry name" value="NPC intracellular cholesterol transporter 2"/>
    <property type="match status" value="1"/>
</dbReference>